<dbReference type="InterPro" id="IPR005561">
    <property type="entry name" value="ANTAR"/>
</dbReference>
<dbReference type="Proteomes" id="UP000190539">
    <property type="component" value="Unassembled WGS sequence"/>
</dbReference>
<evidence type="ECO:0000256" key="3">
    <source>
        <dbReference type="SAM" id="MobiDB-lite"/>
    </source>
</evidence>
<dbReference type="SUPFAM" id="SSF55781">
    <property type="entry name" value="GAF domain-like"/>
    <property type="match status" value="1"/>
</dbReference>
<protein>
    <recommendedName>
        <fullName evidence="4">ANTAR domain-containing protein</fullName>
    </recommendedName>
</protein>
<reference evidence="5 6" key="1">
    <citation type="submission" date="2017-02" db="EMBL/GenBank/DDBJ databases">
        <title>Draft Genome Sequence of Streptomyces tsukubaensis F601, a Producer of the immunosuppressant tacrolimus FK506.</title>
        <authorList>
            <person name="Zong G."/>
            <person name="Zhong C."/>
            <person name="Fu J."/>
            <person name="Qin R."/>
            <person name="Cao G."/>
        </authorList>
    </citation>
    <scope>NUCLEOTIDE SEQUENCE [LARGE SCALE GENOMIC DNA]</scope>
    <source>
        <strain evidence="5 6">F601</strain>
    </source>
</reference>
<dbReference type="PROSITE" id="PS50921">
    <property type="entry name" value="ANTAR"/>
    <property type="match status" value="1"/>
</dbReference>
<dbReference type="Pfam" id="PF03861">
    <property type="entry name" value="ANTAR"/>
    <property type="match status" value="1"/>
</dbReference>
<dbReference type="SMART" id="SM01012">
    <property type="entry name" value="ANTAR"/>
    <property type="match status" value="1"/>
</dbReference>
<dbReference type="GO" id="GO:0003723">
    <property type="term" value="F:RNA binding"/>
    <property type="evidence" value="ECO:0007669"/>
    <property type="project" value="InterPro"/>
</dbReference>
<comment type="caution">
    <text evidence="5">The sequence shown here is derived from an EMBL/GenBank/DDBJ whole genome shotgun (WGS) entry which is preliminary data.</text>
</comment>
<evidence type="ECO:0000313" key="6">
    <source>
        <dbReference type="Proteomes" id="UP000190539"/>
    </source>
</evidence>
<dbReference type="Gene3D" id="1.10.10.10">
    <property type="entry name" value="Winged helix-like DNA-binding domain superfamily/Winged helix DNA-binding domain"/>
    <property type="match status" value="1"/>
</dbReference>
<accession>A0A1V4A9J5</accession>
<keyword evidence="1" id="KW-0805">Transcription regulation</keyword>
<keyword evidence="6" id="KW-1185">Reference proteome</keyword>
<evidence type="ECO:0000259" key="4">
    <source>
        <dbReference type="PROSITE" id="PS50921"/>
    </source>
</evidence>
<dbReference type="AlphaFoldDB" id="A0A1V4A9J5"/>
<name>A0A1V4A9J5_9ACTN</name>
<evidence type="ECO:0000313" key="5">
    <source>
        <dbReference type="EMBL" id="OON78900.1"/>
    </source>
</evidence>
<organism evidence="5 6">
    <name type="scientific">Streptomyces tsukubensis</name>
    <dbReference type="NCBI Taxonomy" id="83656"/>
    <lineage>
        <taxon>Bacteria</taxon>
        <taxon>Bacillati</taxon>
        <taxon>Actinomycetota</taxon>
        <taxon>Actinomycetes</taxon>
        <taxon>Kitasatosporales</taxon>
        <taxon>Streptomycetaceae</taxon>
        <taxon>Streptomyces</taxon>
    </lineage>
</organism>
<dbReference type="InterPro" id="IPR029016">
    <property type="entry name" value="GAF-like_dom_sf"/>
</dbReference>
<feature type="region of interest" description="Disordered" evidence="3">
    <location>
        <begin position="226"/>
        <end position="250"/>
    </location>
</feature>
<evidence type="ECO:0000256" key="1">
    <source>
        <dbReference type="ARBA" id="ARBA00023015"/>
    </source>
</evidence>
<dbReference type="EMBL" id="MVFC01000011">
    <property type="protein sequence ID" value="OON78900.1"/>
    <property type="molecule type" value="Genomic_DNA"/>
</dbReference>
<sequence length="250" mass="26645">MFVALAGGASDDNSFDVPGTLAVLAERGPEVLGADAASVVLTPGKGDEAQVAGSSPEASLLEREALKWAEGPGHDCRRSGTRPVISRFGVAGVPTRWPSYTPRALKLGYTHVVAFSLAIETPRPADGAFILLSRSARAFTPETVALGRSVSDFAALLLRRAGEAERGRKLTAQLEHALTSRIGIEQAKGVVAAHTGLSVDASFERLRRYARSHQRPLNEVAREVVQGTADPEMLEPPHAREPSWAKPRVT</sequence>
<gene>
    <name evidence="5" type="ORF">B1H18_15480</name>
</gene>
<dbReference type="SUPFAM" id="SSF52172">
    <property type="entry name" value="CheY-like"/>
    <property type="match status" value="1"/>
</dbReference>
<feature type="domain" description="ANTAR" evidence="4">
    <location>
        <begin position="164"/>
        <end position="225"/>
    </location>
</feature>
<dbReference type="InterPro" id="IPR036388">
    <property type="entry name" value="WH-like_DNA-bd_sf"/>
</dbReference>
<proteinExistence type="predicted"/>
<dbReference type="STRING" id="83656.B1H18_15480"/>
<evidence type="ECO:0000256" key="2">
    <source>
        <dbReference type="ARBA" id="ARBA00023163"/>
    </source>
</evidence>
<keyword evidence="2" id="KW-0804">Transcription</keyword>
<dbReference type="Gene3D" id="3.30.450.40">
    <property type="match status" value="1"/>
</dbReference>
<dbReference type="InterPro" id="IPR011006">
    <property type="entry name" value="CheY-like_superfamily"/>
</dbReference>